<dbReference type="RefSeq" id="WP_123203452.1">
    <property type="nucleotide sequence ID" value="NZ_RJMB01000035.1"/>
</dbReference>
<evidence type="ECO:0000313" key="1">
    <source>
        <dbReference type="EMBL" id="RNL80717.1"/>
    </source>
</evidence>
<name>A0A3N0DYQ8_9ACTN</name>
<dbReference type="EMBL" id="RJMB01000035">
    <property type="protein sequence ID" value="RNL80717.1"/>
    <property type="molecule type" value="Genomic_DNA"/>
</dbReference>
<organism evidence="1 2">
    <name type="scientific">Halostreptopolyspora alba</name>
    <dbReference type="NCBI Taxonomy" id="2487137"/>
    <lineage>
        <taxon>Bacteria</taxon>
        <taxon>Bacillati</taxon>
        <taxon>Actinomycetota</taxon>
        <taxon>Actinomycetes</taxon>
        <taxon>Streptosporangiales</taxon>
        <taxon>Nocardiopsidaceae</taxon>
        <taxon>Halostreptopolyspora</taxon>
    </lineage>
</organism>
<protein>
    <submittedName>
        <fullName evidence="1">Uncharacterized protein</fullName>
    </submittedName>
</protein>
<accession>A0A3N0DYQ8</accession>
<keyword evidence="2" id="KW-1185">Reference proteome</keyword>
<evidence type="ECO:0000313" key="2">
    <source>
        <dbReference type="Proteomes" id="UP000269198"/>
    </source>
</evidence>
<comment type="caution">
    <text evidence="1">The sequence shown here is derived from an EMBL/GenBank/DDBJ whole genome shotgun (WGS) entry which is preliminary data.</text>
</comment>
<dbReference type="AlphaFoldDB" id="A0A3N0DYQ8"/>
<sequence>MSEHDTNWTLIASAASSLTHGSQRLQNFIDALRRLLHENAWKSYTHPNGTHHEFTHFADFIEHPHGLHATPQQVRNLVHDDPQLASELDAALAGQHGGDRRSEDFKSYNVTLENPEGPVEDSKRGNRRAYRLRRLEREAPEHHARVLAGELSVNRAMIESGLQTPTPSIPQGTPVNDVATTLRRRYSPEELATLRQLLLEEDTPE</sequence>
<proteinExistence type="predicted"/>
<gene>
    <name evidence="1" type="ORF">EFW17_22550</name>
</gene>
<reference evidence="1 2" key="1">
    <citation type="submission" date="2018-11" db="EMBL/GenBank/DDBJ databases">
        <title>The genome draft of YIM 96095.</title>
        <authorList>
            <person name="Tang S.-K."/>
            <person name="Chunyu W.-X."/>
            <person name="Feng Y.-Z."/>
        </authorList>
    </citation>
    <scope>NUCLEOTIDE SEQUENCE [LARGE SCALE GENOMIC DNA]</scope>
    <source>
        <strain evidence="1 2">YIM 96095</strain>
    </source>
</reference>
<dbReference type="Proteomes" id="UP000269198">
    <property type="component" value="Unassembled WGS sequence"/>
</dbReference>
<dbReference type="OrthoDB" id="4752588at2"/>